<evidence type="ECO:0000259" key="5">
    <source>
        <dbReference type="PROSITE" id="PS50975"/>
    </source>
</evidence>
<feature type="domain" description="ATP-grasp" evidence="5">
    <location>
        <begin position="114"/>
        <end position="319"/>
    </location>
</feature>
<dbReference type="EMBL" id="BMVB01000006">
    <property type="protein sequence ID" value="GHC47327.1"/>
    <property type="molecule type" value="Genomic_DNA"/>
</dbReference>
<gene>
    <name evidence="6" type="ORF">GCM10010507_23600</name>
</gene>
<evidence type="ECO:0000256" key="1">
    <source>
        <dbReference type="ARBA" id="ARBA00022598"/>
    </source>
</evidence>
<dbReference type="PANTHER" id="PTHR43585">
    <property type="entry name" value="FUMIPYRROLE BIOSYNTHESIS PROTEIN C"/>
    <property type="match status" value="1"/>
</dbReference>
<dbReference type="AlphaFoldDB" id="A0A918TH71"/>
<protein>
    <recommendedName>
        <fullName evidence="5">ATP-grasp domain-containing protein</fullName>
    </recommendedName>
</protein>
<evidence type="ECO:0000313" key="6">
    <source>
        <dbReference type="EMBL" id="GHC47327.1"/>
    </source>
</evidence>
<accession>A0A918TH71</accession>
<organism evidence="6 7">
    <name type="scientific">Streptomyces cinnamoneus</name>
    <name type="common">Streptoverticillium cinnamoneum</name>
    <dbReference type="NCBI Taxonomy" id="53446"/>
    <lineage>
        <taxon>Bacteria</taxon>
        <taxon>Bacillati</taxon>
        <taxon>Actinomycetota</taxon>
        <taxon>Actinomycetes</taxon>
        <taxon>Kitasatosporales</taxon>
        <taxon>Streptomycetaceae</taxon>
        <taxon>Streptomyces</taxon>
        <taxon>Streptomyces cinnamoneus group</taxon>
    </lineage>
</organism>
<dbReference type="GO" id="GO:0016874">
    <property type="term" value="F:ligase activity"/>
    <property type="evidence" value="ECO:0007669"/>
    <property type="project" value="UniProtKB-KW"/>
</dbReference>
<dbReference type="InterPro" id="IPR013815">
    <property type="entry name" value="ATP_grasp_subdomain_1"/>
</dbReference>
<dbReference type="InterPro" id="IPR011761">
    <property type="entry name" value="ATP-grasp"/>
</dbReference>
<evidence type="ECO:0000256" key="3">
    <source>
        <dbReference type="ARBA" id="ARBA00022840"/>
    </source>
</evidence>
<dbReference type="GO" id="GO:0046872">
    <property type="term" value="F:metal ion binding"/>
    <property type="evidence" value="ECO:0007669"/>
    <property type="project" value="InterPro"/>
</dbReference>
<evidence type="ECO:0000256" key="2">
    <source>
        <dbReference type="ARBA" id="ARBA00022741"/>
    </source>
</evidence>
<dbReference type="PROSITE" id="PS50975">
    <property type="entry name" value="ATP_GRASP"/>
    <property type="match status" value="1"/>
</dbReference>
<dbReference type="Gene3D" id="3.30.1490.20">
    <property type="entry name" value="ATP-grasp fold, A domain"/>
    <property type="match status" value="1"/>
</dbReference>
<comment type="caution">
    <text evidence="6">The sequence shown here is derived from an EMBL/GenBank/DDBJ whole genome shotgun (WGS) entry which is preliminary data.</text>
</comment>
<dbReference type="Gene3D" id="3.30.470.20">
    <property type="entry name" value="ATP-grasp fold, B domain"/>
    <property type="match status" value="1"/>
</dbReference>
<reference evidence="6" key="2">
    <citation type="submission" date="2020-09" db="EMBL/GenBank/DDBJ databases">
        <authorList>
            <person name="Sun Q."/>
            <person name="Ohkuma M."/>
        </authorList>
    </citation>
    <scope>NUCLEOTIDE SEQUENCE</scope>
    <source>
        <strain evidence="6">JCM 4633</strain>
    </source>
</reference>
<reference evidence="6" key="1">
    <citation type="journal article" date="2014" name="Int. J. Syst. Evol. Microbiol.">
        <title>Complete genome sequence of Corynebacterium casei LMG S-19264T (=DSM 44701T), isolated from a smear-ripened cheese.</title>
        <authorList>
            <consortium name="US DOE Joint Genome Institute (JGI-PGF)"/>
            <person name="Walter F."/>
            <person name="Albersmeier A."/>
            <person name="Kalinowski J."/>
            <person name="Ruckert C."/>
        </authorList>
    </citation>
    <scope>NUCLEOTIDE SEQUENCE</scope>
    <source>
        <strain evidence="6">JCM 4633</strain>
    </source>
</reference>
<dbReference type="PANTHER" id="PTHR43585:SF2">
    <property type="entry name" value="ATP-GRASP ENZYME FSQD"/>
    <property type="match status" value="1"/>
</dbReference>
<keyword evidence="1" id="KW-0436">Ligase</keyword>
<keyword evidence="2 4" id="KW-0547">Nucleotide-binding</keyword>
<sequence length="420" mass="45791">MHIVFCKWDRPMLRILLARGAAVHLVLDDYDWALGPDPELLARAASVHRVGHFDSIDELSAVAVDLLLSGAPVEKVAGFTEFSQFGAGHLAHLLGLDSPSPGSAAATRDKRLMKLRAAEAGWRHARFRSLPTAGPAETDPQALVAELGLPLVVKPVTGMGTLSTAKAETADELRTLLDGRRALAPELGSRQLLVEEFVAGREYHVDAVWRDGEPWFLRISRYLEPRLSLAGAGRRNGAVIVPREDDPQLYAWVEERHRALNKVLGLGSGVTHLEMFRDPEGGEPVFSEIASRPAGAFAPEALSAHLGVDFREVWAEELTGGSGRSLAFGPPPHRYIGWLNLAPPTAGVLTELPDEEALRADPAILDWEFVHRTGDRVDPDHPSAWCVLLVVGAATAAGFESAVERIERQYRCAAVREEER</sequence>
<name>A0A918TH71_STRCJ</name>
<keyword evidence="3 4" id="KW-0067">ATP-binding</keyword>
<dbReference type="RefSeq" id="WP_190109653.1">
    <property type="nucleotide sequence ID" value="NZ_BMVB01000006.1"/>
</dbReference>
<dbReference type="Proteomes" id="UP000646244">
    <property type="component" value="Unassembled WGS sequence"/>
</dbReference>
<dbReference type="Pfam" id="PF13535">
    <property type="entry name" value="ATP-grasp_4"/>
    <property type="match status" value="1"/>
</dbReference>
<evidence type="ECO:0000256" key="4">
    <source>
        <dbReference type="PROSITE-ProRule" id="PRU00409"/>
    </source>
</evidence>
<proteinExistence type="predicted"/>
<evidence type="ECO:0000313" key="7">
    <source>
        <dbReference type="Proteomes" id="UP000646244"/>
    </source>
</evidence>
<dbReference type="GO" id="GO:0005524">
    <property type="term" value="F:ATP binding"/>
    <property type="evidence" value="ECO:0007669"/>
    <property type="project" value="UniProtKB-UniRule"/>
</dbReference>
<dbReference type="SUPFAM" id="SSF56059">
    <property type="entry name" value="Glutathione synthetase ATP-binding domain-like"/>
    <property type="match status" value="1"/>
</dbReference>
<dbReference type="Gene3D" id="3.40.50.20">
    <property type="match status" value="1"/>
</dbReference>
<dbReference type="InterPro" id="IPR052032">
    <property type="entry name" value="ATP-dep_AA_Ligase"/>
</dbReference>